<dbReference type="PANTHER" id="PTHR43433:SF5">
    <property type="entry name" value="AB HYDROLASE-1 DOMAIN-CONTAINING PROTEIN"/>
    <property type="match status" value="1"/>
</dbReference>
<dbReference type="Pfam" id="PF08386">
    <property type="entry name" value="Abhydrolase_4"/>
    <property type="match status" value="1"/>
</dbReference>
<dbReference type="InterPro" id="IPR000073">
    <property type="entry name" value="AB_hydrolase_1"/>
</dbReference>
<evidence type="ECO:0000259" key="2">
    <source>
        <dbReference type="Pfam" id="PF08386"/>
    </source>
</evidence>
<reference evidence="4" key="1">
    <citation type="submission" date="2011-02" db="EMBL/GenBank/DDBJ databases">
        <title>Complete sequence of Methanobacterium sp. AL-21.</title>
        <authorList>
            <consortium name="US DOE Joint Genome Institute"/>
            <person name="Lucas S."/>
            <person name="Copeland A."/>
            <person name="Lapidus A."/>
            <person name="Cheng J.-F."/>
            <person name="Goodwin L."/>
            <person name="Pitluck S."/>
            <person name="Chertkov O."/>
            <person name="Detter J.C."/>
            <person name="Han C."/>
            <person name="Tapia R."/>
            <person name="Land M."/>
            <person name="Hauser L."/>
            <person name="Kyrpides N."/>
            <person name="Ivanova N."/>
            <person name="Mikhailova N."/>
            <person name="Pagani I."/>
            <person name="Cadillo-Quiroz H."/>
            <person name="Imachi H."/>
            <person name="Zinder S."/>
            <person name="Liu W."/>
            <person name="Woyke T."/>
        </authorList>
    </citation>
    <scope>NUCLEOTIDE SEQUENCE [LARGE SCALE GENOMIC DNA]</scope>
    <source>
        <strain evidence="4">AL-21</strain>
    </source>
</reference>
<dbReference type="AlphaFoldDB" id="F0T6U4"/>
<dbReference type="EMBL" id="CP002551">
    <property type="protein sequence ID" value="ADZ09464.1"/>
    <property type="molecule type" value="Genomic_DNA"/>
</dbReference>
<evidence type="ECO:0000259" key="1">
    <source>
        <dbReference type="Pfam" id="PF00561"/>
    </source>
</evidence>
<dbReference type="SUPFAM" id="SSF53474">
    <property type="entry name" value="alpha/beta-Hydrolases"/>
    <property type="match status" value="1"/>
</dbReference>
<dbReference type="Proteomes" id="UP000007490">
    <property type="component" value="Chromosome"/>
</dbReference>
<feature type="domain" description="Peptidase S33 tripeptidyl aminopeptidase-like C-terminal" evidence="2">
    <location>
        <begin position="178"/>
        <end position="214"/>
    </location>
</feature>
<dbReference type="SMR" id="F0T6U4"/>
<dbReference type="PRINTS" id="PR00111">
    <property type="entry name" value="ABHYDROLASE"/>
</dbReference>
<gene>
    <name evidence="3" type="ordered locus">Metbo_1222</name>
</gene>
<keyword evidence="3" id="KW-0378">Hydrolase</keyword>
<dbReference type="GeneID" id="24964545"/>
<dbReference type="RefSeq" id="WP_013644815.1">
    <property type="nucleotide sequence ID" value="NC_015216.1"/>
</dbReference>
<dbReference type="Pfam" id="PF00561">
    <property type="entry name" value="Abhydrolase_1"/>
    <property type="match status" value="1"/>
</dbReference>
<name>F0T6U4_METLA</name>
<proteinExistence type="predicted"/>
<protein>
    <submittedName>
        <fullName evidence="3">Alpha/beta hydrolase fold protein</fullName>
    </submittedName>
</protein>
<dbReference type="PANTHER" id="PTHR43433">
    <property type="entry name" value="HYDROLASE, ALPHA/BETA FOLD FAMILY PROTEIN"/>
    <property type="match status" value="1"/>
</dbReference>
<dbReference type="OrthoDB" id="71142at2157"/>
<organism evidence="3 4">
    <name type="scientific">Methanobacterium lacus (strain AL-21)</name>
    <dbReference type="NCBI Taxonomy" id="877455"/>
    <lineage>
        <taxon>Archaea</taxon>
        <taxon>Methanobacteriati</taxon>
        <taxon>Methanobacteriota</taxon>
        <taxon>Methanomada group</taxon>
        <taxon>Methanobacteria</taxon>
        <taxon>Methanobacteriales</taxon>
        <taxon>Methanobacteriaceae</taxon>
        <taxon>Methanobacterium</taxon>
    </lineage>
</organism>
<accession>F0T6U4</accession>
<evidence type="ECO:0000313" key="4">
    <source>
        <dbReference type="Proteomes" id="UP000007490"/>
    </source>
</evidence>
<dbReference type="InterPro" id="IPR013595">
    <property type="entry name" value="Pept_S33_TAP-like_C"/>
</dbReference>
<evidence type="ECO:0000313" key="3">
    <source>
        <dbReference type="EMBL" id="ADZ09464.1"/>
    </source>
</evidence>
<dbReference type="GO" id="GO:0016787">
    <property type="term" value="F:hydrolase activity"/>
    <property type="evidence" value="ECO:0007669"/>
    <property type="project" value="UniProtKB-KW"/>
</dbReference>
<dbReference type="eggNOG" id="arCOG01648">
    <property type="taxonomic scope" value="Archaea"/>
</dbReference>
<dbReference type="KEGG" id="mel:Metbo_1222"/>
<feature type="domain" description="AB hydrolase-1" evidence="1">
    <location>
        <begin position="20"/>
        <end position="145"/>
    </location>
</feature>
<reference evidence="3 4" key="2">
    <citation type="journal article" date="2014" name="Int. J. Syst. Evol. Microbiol.">
        <title>Methanobacterium paludis sp. nov. and a novel strain of Methanobacterium lacus isolated from northern peatlands.</title>
        <authorList>
            <person name="Cadillo-Quiroz H."/>
            <person name="Brauer S.L."/>
            <person name="Goodson N."/>
            <person name="Yavitt J.B."/>
            <person name="Zinder S.H."/>
        </authorList>
    </citation>
    <scope>NUCLEOTIDE SEQUENCE [LARGE SCALE GENOMIC DNA]</scope>
    <source>
        <strain evidence="3 4">AL-21</strain>
    </source>
</reference>
<dbReference type="Gene3D" id="3.40.50.1820">
    <property type="entry name" value="alpha/beta hydrolase"/>
    <property type="match status" value="1"/>
</dbReference>
<dbReference type="HOGENOM" id="CLU_020336_50_1_2"/>
<dbReference type="InterPro" id="IPR029058">
    <property type="entry name" value="AB_hydrolase_fold"/>
</dbReference>
<dbReference type="InterPro" id="IPR050471">
    <property type="entry name" value="AB_hydrolase"/>
</dbReference>
<keyword evidence="4" id="KW-1185">Reference proteome</keyword>
<sequence>MYANVNGIKIYYEIFGEGKPLMIIWGMGGEIGSFVDKLKETKNYKLITFDNRGTGRTDKPNDEYTIEIMAEDAISLLDELKIQKVSILGISMGSRIAITMAAKYPDRVSNLILNVAAAKSAQNSDENSKEAYEKLKQVANNPKLLNAMGKYPPSSTSFLRLFDALTSYDGTKYLKEIKSPTLIVNGTQDSSTPIKYAKELFDRIQNSKLIMAKEDHFFIRTKPELLIDPMNKFIFKKNGF</sequence>